<gene>
    <name evidence="2" type="ORF">RIF29_10059</name>
</gene>
<proteinExistence type="predicted"/>
<feature type="compositionally biased region" description="Low complexity" evidence="1">
    <location>
        <begin position="174"/>
        <end position="191"/>
    </location>
</feature>
<sequence>MPRSRKRENSKTFPFPLSSLRLSSSFSLSLSHSQDVLLYCGYTPYGKVSEPVTVRVVEGSDAIKGKEVCDEVCATGDELNFVGEKGLVTEHDEECYSDSDNDSVKDVWQKQATNAPNAVEGPTEAVATTTTTMGEEAEGGPSRNWKKRPQQPDSEQCGQDASAGNGGPESNVVGPEAGAAAIPDAGATAVPQTGGATADGPEAVVAVGGPEPAQSSKKRATDKASGSAKVIVNNESEIFLVYSF</sequence>
<dbReference type="Proteomes" id="UP001372338">
    <property type="component" value="Unassembled WGS sequence"/>
</dbReference>
<dbReference type="AlphaFoldDB" id="A0AAN9IJW7"/>
<evidence type="ECO:0000313" key="3">
    <source>
        <dbReference type="Proteomes" id="UP001372338"/>
    </source>
</evidence>
<dbReference type="EMBL" id="JAYWIO010000002">
    <property type="protein sequence ID" value="KAK7281784.1"/>
    <property type="molecule type" value="Genomic_DNA"/>
</dbReference>
<comment type="caution">
    <text evidence="2">The sequence shown here is derived from an EMBL/GenBank/DDBJ whole genome shotgun (WGS) entry which is preliminary data.</text>
</comment>
<keyword evidence="3" id="KW-1185">Reference proteome</keyword>
<evidence type="ECO:0000256" key="1">
    <source>
        <dbReference type="SAM" id="MobiDB-lite"/>
    </source>
</evidence>
<name>A0AAN9IJW7_CROPI</name>
<feature type="region of interest" description="Disordered" evidence="1">
    <location>
        <begin position="131"/>
        <end position="228"/>
    </location>
</feature>
<evidence type="ECO:0000313" key="2">
    <source>
        <dbReference type="EMBL" id="KAK7281784.1"/>
    </source>
</evidence>
<organism evidence="2 3">
    <name type="scientific">Crotalaria pallida</name>
    <name type="common">Smooth rattlebox</name>
    <name type="synonym">Crotalaria striata</name>
    <dbReference type="NCBI Taxonomy" id="3830"/>
    <lineage>
        <taxon>Eukaryota</taxon>
        <taxon>Viridiplantae</taxon>
        <taxon>Streptophyta</taxon>
        <taxon>Embryophyta</taxon>
        <taxon>Tracheophyta</taxon>
        <taxon>Spermatophyta</taxon>
        <taxon>Magnoliopsida</taxon>
        <taxon>eudicotyledons</taxon>
        <taxon>Gunneridae</taxon>
        <taxon>Pentapetalae</taxon>
        <taxon>rosids</taxon>
        <taxon>fabids</taxon>
        <taxon>Fabales</taxon>
        <taxon>Fabaceae</taxon>
        <taxon>Papilionoideae</taxon>
        <taxon>50 kb inversion clade</taxon>
        <taxon>genistoids sensu lato</taxon>
        <taxon>core genistoids</taxon>
        <taxon>Crotalarieae</taxon>
        <taxon>Crotalaria</taxon>
    </lineage>
</organism>
<protein>
    <submittedName>
        <fullName evidence="2">Uncharacterized protein</fullName>
    </submittedName>
</protein>
<accession>A0AAN9IJW7</accession>
<reference evidence="2 3" key="1">
    <citation type="submission" date="2024-01" db="EMBL/GenBank/DDBJ databases">
        <title>The genomes of 5 underutilized Papilionoideae crops provide insights into root nodulation and disease resistanc.</title>
        <authorList>
            <person name="Yuan L."/>
        </authorList>
    </citation>
    <scope>NUCLEOTIDE SEQUENCE [LARGE SCALE GENOMIC DNA]</scope>
    <source>
        <strain evidence="2">ZHUSHIDOU_FW_LH</strain>
        <tissue evidence="2">Leaf</tissue>
    </source>
</reference>